<dbReference type="InterPro" id="IPR042272">
    <property type="entry name" value="ATP12_ATP_synth-F1-assembly_N"/>
</dbReference>
<dbReference type="PANTHER" id="PTHR21013:SF10">
    <property type="entry name" value="ATP SYNTHASE MITOCHONDRIAL F1 COMPLEX ASSEMBLY FACTOR 2"/>
    <property type="match status" value="1"/>
</dbReference>
<dbReference type="OrthoDB" id="5673at2759"/>
<name>A0A8J4PYU6_9MYCE</name>
<evidence type="ECO:0008006" key="9">
    <source>
        <dbReference type="Google" id="ProtNLM"/>
    </source>
</evidence>
<dbReference type="InterPro" id="IPR011419">
    <property type="entry name" value="ATP12_ATP_synth-F1-assembly"/>
</dbReference>
<dbReference type="GO" id="GO:0033615">
    <property type="term" value="P:mitochondrial proton-transporting ATP synthase complex assembly"/>
    <property type="evidence" value="ECO:0007669"/>
    <property type="project" value="TreeGrafter"/>
</dbReference>
<evidence type="ECO:0000256" key="1">
    <source>
        <dbReference type="ARBA" id="ARBA00004173"/>
    </source>
</evidence>
<evidence type="ECO:0000256" key="5">
    <source>
        <dbReference type="ARBA" id="ARBA00023186"/>
    </source>
</evidence>
<organism evidence="7 8">
    <name type="scientific">Polysphondylium violaceum</name>
    <dbReference type="NCBI Taxonomy" id="133409"/>
    <lineage>
        <taxon>Eukaryota</taxon>
        <taxon>Amoebozoa</taxon>
        <taxon>Evosea</taxon>
        <taxon>Eumycetozoa</taxon>
        <taxon>Dictyostelia</taxon>
        <taxon>Dictyosteliales</taxon>
        <taxon>Dictyosteliaceae</taxon>
        <taxon>Polysphondylium</taxon>
    </lineage>
</organism>
<dbReference type="PANTHER" id="PTHR21013">
    <property type="entry name" value="ATP SYNTHASE MITOCHONDRIAL F1 COMPLEX ASSEMBLY FACTOR 2/ATP12 PROTEIN, MITOCHONDRIAL PRECURSOR"/>
    <property type="match status" value="1"/>
</dbReference>
<comment type="caution">
    <text evidence="7">The sequence shown here is derived from an EMBL/GenBank/DDBJ whole genome shotgun (WGS) entry which is preliminary data.</text>
</comment>
<keyword evidence="4" id="KW-0496">Mitochondrion</keyword>
<dbReference type="Pfam" id="PF07542">
    <property type="entry name" value="ATP12"/>
    <property type="match status" value="1"/>
</dbReference>
<evidence type="ECO:0000313" key="8">
    <source>
        <dbReference type="Proteomes" id="UP000695562"/>
    </source>
</evidence>
<dbReference type="Gene3D" id="1.10.3580.10">
    <property type="entry name" value="ATP12 ATPase"/>
    <property type="match status" value="1"/>
</dbReference>
<comment type="subcellular location">
    <subcellularLocation>
        <location evidence="1">Mitochondrion</location>
    </subcellularLocation>
</comment>
<feature type="region of interest" description="Disordered" evidence="6">
    <location>
        <begin position="41"/>
        <end position="67"/>
    </location>
</feature>
<keyword evidence="3" id="KW-0809">Transit peptide</keyword>
<dbReference type="SUPFAM" id="SSF160909">
    <property type="entry name" value="ATP12-like"/>
    <property type="match status" value="1"/>
</dbReference>
<dbReference type="GO" id="GO:0005739">
    <property type="term" value="C:mitochondrion"/>
    <property type="evidence" value="ECO:0007669"/>
    <property type="project" value="UniProtKB-SubCell"/>
</dbReference>
<keyword evidence="8" id="KW-1185">Reference proteome</keyword>
<accession>A0A8J4PYU6</accession>
<gene>
    <name evidence="7" type="ORF">CYY_002753</name>
</gene>
<dbReference type="EMBL" id="AJWJ01000079">
    <property type="protein sequence ID" value="KAF2075950.1"/>
    <property type="molecule type" value="Genomic_DNA"/>
</dbReference>
<dbReference type="Proteomes" id="UP000695562">
    <property type="component" value="Unassembled WGS sequence"/>
</dbReference>
<keyword evidence="5" id="KW-0143">Chaperone</keyword>
<reference evidence="7" key="1">
    <citation type="submission" date="2020-01" db="EMBL/GenBank/DDBJ databases">
        <title>Development of genomics and gene disruption for Polysphondylium violaceum indicates a role for the polyketide synthase stlB in stalk morphogenesis.</title>
        <authorList>
            <person name="Narita B."/>
            <person name="Kawabe Y."/>
            <person name="Kin K."/>
            <person name="Saito T."/>
            <person name="Gibbs R."/>
            <person name="Kuspa A."/>
            <person name="Muzny D."/>
            <person name="Queller D."/>
            <person name="Richards S."/>
            <person name="Strassman J."/>
            <person name="Sucgang R."/>
            <person name="Worley K."/>
            <person name="Schaap P."/>
        </authorList>
    </citation>
    <scope>NUCLEOTIDE SEQUENCE</scope>
    <source>
        <strain evidence="7">QSvi11</strain>
    </source>
</reference>
<sequence length="337" mass="38371">MNYTTKSLKRVCNSFWNNRYITSTTTRSLLKSNINTSLARSYTTTASSSTSSSSSNNTTKSFEEIQKQRADNEKKAKFLRGEVMLEGIRNDGTSLRWYKDTGYAYSEEHKGWLPLIDNRPIKTPMGNVIVLPAKEIAMAIAAEWINQGKYILPSRLPITQTIISCLDIFPEGRKKMIGEFITHLSSDPVAYRDDEDMELKALQDQYFNPIIEWGSKYYGVPFFISTGLKVSDHPPKLLKAIEKHLNLLSNMELVCLQLIAQSSKSFLITLALYYGQIKLDSLYKMVAMEEDLQSQTWGKIPFGHDLDECETHNEIAPPLFILRSMKPIPNPPKVNIH</sequence>
<feature type="compositionally biased region" description="Low complexity" evidence="6">
    <location>
        <begin position="41"/>
        <end position="60"/>
    </location>
</feature>
<dbReference type="InterPro" id="IPR023335">
    <property type="entry name" value="ATP12_ortho_dom_sf"/>
</dbReference>
<evidence type="ECO:0000256" key="4">
    <source>
        <dbReference type="ARBA" id="ARBA00023128"/>
    </source>
</evidence>
<comment type="similarity">
    <text evidence="2">Belongs to the ATP12 family.</text>
</comment>
<proteinExistence type="inferred from homology"/>
<dbReference type="AlphaFoldDB" id="A0A8J4PYU6"/>
<evidence type="ECO:0000256" key="2">
    <source>
        <dbReference type="ARBA" id="ARBA00008231"/>
    </source>
</evidence>
<protein>
    <recommendedName>
        <fullName evidence="9">ATP synthase mitochondrial F1 complex assembly factor 2</fullName>
    </recommendedName>
</protein>
<evidence type="ECO:0000313" key="7">
    <source>
        <dbReference type="EMBL" id="KAF2075950.1"/>
    </source>
</evidence>
<dbReference type="Gene3D" id="3.30.2180.10">
    <property type="entry name" value="ATP12-like"/>
    <property type="match status" value="1"/>
</dbReference>
<evidence type="ECO:0000256" key="6">
    <source>
        <dbReference type="SAM" id="MobiDB-lite"/>
    </source>
</evidence>
<evidence type="ECO:0000256" key="3">
    <source>
        <dbReference type="ARBA" id="ARBA00022946"/>
    </source>
</evidence>